<dbReference type="InterPro" id="IPR008878">
    <property type="entry name" value="Transposase_IS66_Orf2"/>
</dbReference>
<organism evidence="1 2">
    <name type="scientific">Serratia symbiotica</name>
    <dbReference type="NCBI Taxonomy" id="138074"/>
    <lineage>
        <taxon>Bacteria</taxon>
        <taxon>Pseudomonadati</taxon>
        <taxon>Pseudomonadota</taxon>
        <taxon>Gammaproteobacteria</taxon>
        <taxon>Enterobacterales</taxon>
        <taxon>Yersiniaceae</taxon>
        <taxon>Serratia</taxon>
    </lineage>
</organism>
<reference evidence="1 2" key="1">
    <citation type="journal article" date="2014" name="Genome Announc.">
        <title>Whole-Genome Sequence of Serratia symbiotica Strain CWBI-2.3T, a Free-Living Symbiont of the Black Bean Aphid Aphis fabae.</title>
        <authorList>
            <person name="Foray V."/>
            <person name="Grigorescu A.S."/>
            <person name="Sabri A."/>
            <person name="Haubruge E."/>
            <person name="Lognay G."/>
            <person name="Francis F."/>
            <person name="Fauconnier M.L."/>
            <person name="Hance T."/>
            <person name="Thonart P."/>
        </authorList>
    </citation>
    <scope>NUCLEOTIDE SEQUENCE [LARGE SCALE GENOMIC DNA]</scope>
    <source>
        <strain evidence="1">CWBI-2.3</strain>
    </source>
</reference>
<dbReference type="GeneID" id="93736530"/>
<name>A0A068Z0U0_9GAMM</name>
<accession>A0A068Z0U0</accession>
<evidence type="ECO:0000313" key="1">
    <source>
        <dbReference type="EMBL" id="QLH62952.1"/>
    </source>
</evidence>
<dbReference type="NCBIfam" id="NF033819">
    <property type="entry name" value="IS66_TnpB"/>
    <property type="match status" value="1"/>
</dbReference>
<protein>
    <submittedName>
        <fullName evidence="1">IS66 family insertion sequence element accessory protein TnpB</fullName>
    </submittedName>
</protein>
<dbReference type="EMBL" id="CP050855">
    <property type="protein sequence ID" value="QLH62952.1"/>
    <property type="molecule type" value="Genomic_DNA"/>
</dbReference>
<dbReference type="PANTHER" id="PTHR36455:SF1">
    <property type="entry name" value="BLR8292 PROTEIN"/>
    <property type="match status" value="1"/>
</dbReference>
<gene>
    <name evidence="1" type="primary">tnpB</name>
    <name evidence="1" type="ORF">SYMBAF_08480</name>
</gene>
<evidence type="ECO:0000313" key="2">
    <source>
        <dbReference type="Proteomes" id="UP000042738"/>
    </source>
</evidence>
<sequence>MLTPPHICLAREPVDMRRGIDTLTQYVTDPLHQPWQGEAACVFCNKARSRSKVLRWDKHGGWRCLRRLHQGHHGYRWAYITARSAEREIVFYDCQPGRSGQYARDVLEG</sequence>
<dbReference type="PANTHER" id="PTHR36455">
    <property type="match status" value="1"/>
</dbReference>
<dbReference type="RefSeq" id="WP_152609101.1">
    <property type="nucleotide sequence ID" value="NZ_CAXKXZ010000009.1"/>
</dbReference>
<dbReference type="Pfam" id="PF05717">
    <property type="entry name" value="TnpB_IS66"/>
    <property type="match status" value="1"/>
</dbReference>
<dbReference type="AlphaFoldDB" id="A0A068Z0U0"/>
<dbReference type="Proteomes" id="UP000042738">
    <property type="component" value="Chromosome"/>
</dbReference>
<dbReference type="STRING" id="138074.SYMBAF_20296"/>
<proteinExistence type="predicted"/>